<protein>
    <submittedName>
        <fullName evidence="2">Uncharacterized protein</fullName>
    </submittedName>
</protein>
<feature type="compositionally biased region" description="Low complexity" evidence="1">
    <location>
        <begin position="1"/>
        <end position="13"/>
    </location>
</feature>
<organism evidence="2 3">
    <name type="scientific">Apiospora phragmitis</name>
    <dbReference type="NCBI Taxonomy" id="2905665"/>
    <lineage>
        <taxon>Eukaryota</taxon>
        <taxon>Fungi</taxon>
        <taxon>Dikarya</taxon>
        <taxon>Ascomycota</taxon>
        <taxon>Pezizomycotina</taxon>
        <taxon>Sordariomycetes</taxon>
        <taxon>Xylariomycetidae</taxon>
        <taxon>Amphisphaeriales</taxon>
        <taxon>Apiosporaceae</taxon>
        <taxon>Apiospora</taxon>
    </lineage>
</organism>
<accession>A0ABR1TA17</accession>
<evidence type="ECO:0000313" key="2">
    <source>
        <dbReference type="EMBL" id="KAK8043237.1"/>
    </source>
</evidence>
<proteinExistence type="predicted"/>
<keyword evidence="3" id="KW-1185">Reference proteome</keyword>
<sequence length="245" mass="26936">MAAAAATTNPTTPDIDESPPSCTTASCACRAPSRPEQALLVIPCWSDVGEDAGATWICDEGPRRIGKMLYDHPEGLNPMMNPRHEARRPAFQHSVFNKIIQNAPDSSFHEMTGEKGDVILMHPLMLHNTSINVKRAPRIITNPPVSLRSPFQFDRADPSAYSLVELKTMRDLGGPAALRGWQATGSREMFMPVRLAAQERKRDEEVARLRARGIETGDSEVNQGPYLLISQKQQQPAVVAEPMAA</sequence>
<reference evidence="2 3" key="1">
    <citation type="submission" date="2023-01" db="EMBL/GenBank/DDBJ databases">
        <title>Analysis of 21 Apiospora genomes using comparative genomics revels a genus with tremendous synthesis potential of carbohydrate active enzymes and secondary metabolites.</title>
        <authorList>
            <person name="Sorensen T."/>
        </authorList>
    </citation>
    <scope>NUCLEOTIDE SEQUENCE [LARGE SCALE GENOMIC DNA]</scope>
    <source>
        <strain evidence="2 3">CBS 135458</strain>
    </source>
</reference>
<name>A0ABR1TA17_9PEZI</name>
<dbReference type="EMBL" id="JAQQWL010000013">
    <property type="protein sequence ID" value="KAK8043237.1"/>
    <property type="molecule type" value="Genomic_DNA"/>
</dbReference>
<dbReference type="Proteomes" id="UP001480595">
    <property type="component" value="Unassembled WGS sequence"/>
</dbReference>
<evidence type="ECO:0000313" key="3">
    <source>
        <dbReference type="Proteomes" id="UP001480595"/>
    </source>
</evidence>
<dbReference type="SUPFAM" id="SSF51197">
    <property type="entry name" value="Clavaminate synthase-like"/>
    <property type="match status" value="1"/>
</dbReference>
<gene>
    <name evidence="2" type="ORF">PG994_013720</name>
</gene>
<dbReference type="Gene3D" id="2.60.120.620">
    <property type="entry name" value="q2cbj1_9rhob like domain"/>
    <property type="match status" value="1"/>
</dbReference>
<dbReference type="GeneID" id="92098192"/>
<comment type="caution">
    <text evidence="2">The sequence shown here is derived from an EMBL/GenBank/DDBJ whole genome shotgun (WGS) entry which is preliminary data.</text>
</comment>
<feature type="region of interest" description="Disordered" evidence="1">
    <location>
        <begin position="1"/>
        <end position="22"/>
    </location>
</feature>
<dbReference type="RefSeq" id="XP_066710090.1">
    <property type="nucleotide sequence ID" value="XM_066865129.1"/>
</dbReference>
<evidence type="ECO:0000256" key="1">
    <source>
        <dbReference type="SAM" id="MobiDB-lite"/>
    </source>
</evidence>